<dbReference type="OrthoDB" id="2506056at2759"/>
<proteinExistence type="predicted"/>
<comment type="caution">
    <text evidence="1">The sequence shown here is derived from an EMBL/GenBank/DDBJ whole genome shotgun (WGS) entry which is preliminary data.</text>
</comment>
<dbReference type="InterPro" id="IPR022036">
    <property type="entry name" value="DUF3605"/>
</dbReference>
<gene>
    <name evidence="1" type="ORF">PSTG_02037</name>
</gene>
<sequence length="298" mass="35001">MISTTSHQQQQPFLKKYDDIGTVVTHQSKTTTTREMINVYNETASQEPFNIDPDLVRILNKNQEIIQRSQPRFVLKKPPSSSTVKEDDSLSLIEIIYRTRLDKLGRLTESENLYFNEFSRLIKLKYTSSCLYLKQRLNFRSFSTINQPDYFSANDDEHKLQDGLDYRVTRNEWPYAIPKDYQHIVVWSRLPLLDPNKARTPEDMNRALETGLSGFENLTPPMIELLNQSGFSYNPSSSPLSSTRHEEEDRGLDSQIRLFIRNRWPFEHGFVDLMWFLNPVHLQSCPQLPHFHVFVKKL</sequence>
<dbReference type="Proteomes" id="UP000054564">
    <property type="component" value="Unassembled WGS sequence"/>
</dbReference>
<dbReference type="PANTHER" id="PTHR35020">
    <property type="entry name" value="N-ACETYLGLUCOSAMINE-INDUCED PROTEIN 1"/>
    <property type="match status" value="1"/>
</dbReference>
<evidence type="ECO:0000313" key="2">
    <source>
        <dbReference type="Proteomes" id="UP000054564"/>
    </source>
</evidence>
<accession>A0A0L0W0F2</accession>
<name>A0A0L0W0F2_9BASI</name>
<protein>
    <submittedName>
        <fullName evidence="1">Uncharacterized protein</fullName>
    </submittedName>
</protein>
<dbReference type="Pfam" id="PF12239">
    <property type="entry name" value="DUF3605"/>
    <property type="match status" value="1"/>
</dbReference>
<dbReference type="GO" id="GO:0005737">
    <property type="term" value="C:cytoplasm"/>
    <property type="evidence" value="ECO:0007669"/>
    <property type="project" value="TreeGrafter"/>
</dbReference>
<organism evidence="1 2">
    <name type="scientific">Puccinia striiformis f. sp. tritici PST-78</name>
    <dbReference type="NCBI Taxonomy" id="1165861"/>
    <lineage>
        <taxon>Eukaryota</taxon>
        <taxon>Fungi</taxon>
        <taxon>Dikarya</taxon>
        <taxon>Basidiomycota</taxon>
        <taxon>Pucciniomycotina</taxon>
        <taxon>Pucciniomycetes</taxon>
        <taxon>Pucciniales</taxon>
        <taxon>Pucciniaceae</taxon>
        <taxon>Puccinia</taxon>
    </lineage>
</organism>
<dbReference type="STRING" id="1165861.A0A0L0W0F2"/>
<dbReference type="AlphaFoldDB" id="A0A0L0W0F2"/>
<dbReference type="GO" id="GO:0006044">
    <property type="term" value="P:N-acetylglucosamine metabolic process"/>
    <property type="evidence" value="ECO:0007669"/>
    <property type="project" value="TreeGrafter"/>
</dbReference>
<dbReference type="PANTHER" id="PTHR35020:SF2">
    <property type="entry name" value="N-ACETYLGLUCOSAMINE-INDUCED PROTEIN 1"/>
    <property type="match status" value="1"/>
</dbReference>
<evidence type="ECO:0000313" key="1">
    <source>
        <dbReference type="EMBL" id="KNF04983.1"/>
    </source>
</evidence>
<reference evidence="2" key="1">
    <citation type="submission" date="2014-03" db="EMBL/GenBank/DDBJ databases">
        <title>The Genome Sequence of Puccinia striiformis f. sp. tritici PST-78.</title>
        <authorList>
            <consortium name="The Broad Institute Genome Sequencing Platform"/>
            <person name="Cuomo C."/>
            <person name="Hulbert S."/>
            <person name="Chen X."/>
            <person name="Walker B."/>
            <person name="Young S.K."/>
            <person name="Zeng Q."/>
            <person name="Gargeya S."/>
            <person name="Fitzgerald M."/>
            <person name="Haas B."/>
            <person name="Abouelleil A."/>
            <person name="Alvarado L."/>
            <person name="Arachchi H.M."/>
            <person name="Berlin A.M."/>
            <person name="Chapman S.B."/>
            <person name="Goldberg J."/>
            <person name="Griggs A."/>
            <person name="Gujja S."/>
            <person name="Hansen M."/>
            <person name="Howarth C."/>
            <person name="Imamovic A."/>
            <person name="Larimer J."/>
            <person name="McCowan C."/>
            <person name="Montmayeur A."/>
            <person name="Murphy C."/>
            <person name="Neiman D."/>
            <person name="Pearson M."/>
            <person name="Priest M."/>
            <person name="Roberts A."/>
            <person name="Saif S."/>
            <person name="Shea T."/>
            <person name="Sisk P."/>
            <person name="Sykes S."/>
            <person name="Wortman J."/>
            <person name="Nusbaum C."/>
            <person name="Birren B."/>
        </authorList>
    </citation>
    <scope>NUCLEOTIDE SEQUENCE [LARGE SCALE GENOMIC DNA]</scope>
    <source>
        <strain evidence="2">race PST-78</strain>
    </source>
</reference>
<keyword evidence="2" id="KW-1185">Reference proteome</keyword>
<dbReference type="EMBL" id="AJIL01000010">
    <property type="protein sequence ID" value="KNF04983.1"/>
    <property type="molecule type" value="Genomic_DNA"/>
</dbReference>